<dbReference type="VEuPathDB" id="GiardiaDB:GL50581_3290"/>
<dbReference type="VEuPathDB" id="GiardiaDB:QR46_2339"/>
<reference evidence="3 4" key="2">
    <citation type="journal article" date="2013" name="Genome Biol. Evol.">
        <title>Genome sequencing of Giardia lamblia genotypes A2 and B isolates (DH and GS) and comparative analysis with the genomes of genotypes A1 and E (WB and Pig).</title>
        <authorList>
            <person name="Adam R.D."/>
            <person name="Dahlstrom E.W."/>
            <person name="Martens C.A."/>
            <person name="Bruno D.P."/>
            <person name="Barbian K.D."/>
            <person name="Ricklefs S.M."/>
            <person name="Hernandez M.M."/>
            <person name="Narla N.P."/>
            <person name="Patel R.B."/>
            <person name="Porcella S.F."/>
            <person name="Nash T.E."/>
        </authorList>
    </citation>
    <scope>NUCLEOTIDE SEQUENCE [LARGE SCALE GENOMIC DNA]</scope>
    <source>
        <strain evidence="3 4">GS</strain>
    </source>
</reference>
<dbReference type="GO" id="GO:0003723">
    <property type="term" value="F:RNA binding"/>
    <property type="evidence" value="ECO:0007669"/>
    <property type="project" value="UniProtKB-UniRule"/>
</dbReference>
<dbReference type="SMART" id="SM00322">
    <property type="entry name" value="KH"/>
    <property type="match status" value="2"/>
</dbReference>
<name>V6TUZ5_GIAIN</name>
<organism evidence="3 4">
    <name type="scientific">Giardia intestinalis</name>
    <name type="common">Giardia lamblia</name>
    <dbReference type="NCBI Taxonomy" id="5741"/>
    <lineage>
        <taxon>Eukaryota</taxon>
        <taxon>Metamonada</taxon>
        <taxon>Diplomonadida</taxon>
        <taxon>Hexamitidae</taxon>
        <taxon>Giardiinae</taxon>
        <taxon>Giardia</taxon>
    </lineage>
</organism>
<dbReference type="AlphaFoldDB" id="V6TUZ5"/>
<evidence type="ECO:0000313" key="4">
    <source>
        <dbReference type="Proteomes" id="UP000018040"/>
    </source>
</evidence>
<protein>
    <submittedName>
        <fullName evidence="3">Putative DNA/RNA binding protein</fullName>
    </submittedName>
</protein>
<reference evidence="4" key="1">
    <citation type="submission" date="2012-02" db="EMBL/GenBank/DDBJ databases">
        <title>Genome sequencing of Giardia lamblia Genotypes A2 and B isolates (DH and GS) and comparative analysis with the genomes of Genotypes A1 and E (WB and Pig).</title>
        <authorList>
            <person name="Adam R."/>
            <person name="Dahlstrom E."/>
            <person name="Martens C."/>
            <person name="Bruno D."/>
            <person name="Barbian K."/>
            <person name="Porcella S.F."/>
            <person name="Nash T."/>
        </authorList>
    </citation>
    <scope>NUCLEOTIDE SEQUENCE</scope>
    <source>
        <strain evidence="4">GS</strain>
    </source>
</reference>
<dbReference type="InterPro" id="IPR036612">
    <property type="entry name" value="KH_dom_type_1_sf"/>
</dbReference>
<dbReference type="PROSITE" id="PS50084">
    <property type="entry name" value="KH_TYPE_1"/>
    <property type="match status" value="1"/>
</dbReference>
<gene>
    <name evidence="3" type="ORF">GSB_154113</name>
</gene>
<dbReference type="VEuPathDB" id="GiardiaDB:GL50803_009485"/>
<dbReference type="Proteomes" id="UP000018040">
    <property type="component" value="Unassembled WGS sequence"/>
</dbReference>
<dbReference type="OrthoDB" id="5204190at2759"/>
<evidence type="ECO:0000256" key="1">
    <source>
        <dbReference type="PROSITE-ProRule" id="PRU00117"/>
    </source>
</evidence>
<proteinExistence type="predicted"/>
<feature type="domain" description="K Homology" evidence="2">
    <location>
        <begin position="211"/>
        <end position="273"/>
    </location>
</feature>
<dbReference type="EMBL" id="AHHH01000069">
    <property type="protein sequence ID" value="ESU42798.1"/>
    <property type="molecule type" value="Genomic_DNA"/>
</dbReference>
<dbReference type="CDD" id="cd00105">
    <property type="entry name" value="KH-I"/>
    <property type="match status" value="1"/>
</dbReference>
<dbReference type="InterPro" id="IPR004088">
    <property type="entry name" value="KH_dom_type_1"/>
</dbReference>
<accession>V6TUZ5</accession>
<feature type="domain" description="K Homology" evidence="2">
    <location>
        <begin position="53"/>
        <end position="123"/>
    </location>
</feature>
<dbReference type="Gene3D" id="3.30.1370.10">
    <property type="entry name" value="K Homology domain, type 1"/>
    <property type="match status" value="1"/>
</dbReference>
<dbReference type="InterPro" id="IPR004087">
    <property type="entry name" value="KH_dom"/>
</dbReference>
<sequence>VLLGACASMNIKSTLYFGVNKLMNMTCRHLEKTMPDGPSKTYAQRWSQDTRQPIQTEKILIEVDNLGYMVGTKGSRIGLIRRTTGAAIHYVEDPPGSRRFYAIIKGTAKQLVDAKAAIYADVLDYHHWVKKGKGGLPDATSKRIYPYSLVLRLPPGGSRFYSGPGYQSFLEISIRKDIFISISQQDELTVRATTNEVLIEAVQKVTDILNTFVSLAIPIPNWAVGRVIGRNGEALAKVSDILQIKTNSRLICFISNTHKNAGLISYFVVLADKRDAIILAMQMVFSRIASITIEAGLFVPVMETENIIVLPVDINALCNLNLRIPLPRSQGISNSHSRNYSSVSTDGSFSLPLEVLPSLQTGSSPTHVRHFSTMEQGVVPCYTVQPSSIAHRRLNSSIPCSISGLAQSDGQQSFLFHLSFPSSSVSGSADLMTQCSFCCGRRMSLLPCSDFLRTPYTIENFQDSSVAVDRKYLVMHVPEQCSNMEDFWQSSLLTALATIGREFFFVDDHTVAVDLVRSAFDFTVSCLPGRCYYTSRADELFSTIYDISEGLSTRRLRLCFDSGMDEQDYTRLFATSKSHYAWYTKQLMDVSISDSLPSDLARYLPTTNGANDSHKQYSMWHSLNFDCYVQPPARKSTLEQDFSMAIGEEDIPQLQDTDDEPMVSVSGLGISYILQSKTGYDILVRVTLIPKALTPFVSATDETDMDELCRRDARLTLLRKYIKNFKSISSSTAYTSPIATNKYQEPQSETFHFGEAPPPVRTHAVVLDLLETPLDVALHVDPTPLSTEELVNGAEYSTAKGLLPSTPDSKFPRPSTVLVQDHPSATLNRVVFTEIRDMIATSSYLQELPHVTKSKLVVDFRPFAGYRWKNKGFINKVVDFSELTSLLPSIVGRVKDVLKMLSA</sequence>
<feature type="non-terminal residue" evidence="3">
    <location>
        <position position="1"/>
    </location>
</feature>
<evidence type="ECO:0000313" key="3">
    <source>
        <dbReference type="EMBL" id="ESU42798.1"/>
    </source>
</evidence>
<dbReference type="SUPFAM" id="SSF54791">
    <property type="entry name" value="Eukaryotic type KH-domain (KH-domain type I)"/>
    <property type="match status" value="2"/>
</dbReference>
<keyword evidence="1" id="KW-0694">RNA-binding</keyword>
<evidence type="ECO:0000259" key="2">
    <source>
        <dbReference type="SMART" id="SM00322"/>
    </source>
</evidence>
<dbReference type="Pfam" id="PF00013">
    <property type="entry name" value="KH_1"/>
    <property type="match status" value="1"/>
</dbReference>
<comment type="caution">
    <text evidence="3">The sequence shown here is derived from an EMBL/GenBank/DDBJ whole genome shotgun (WGS) entry which is preliminary data.</text>
</comment>
<dbReference type="VEuPathDB" id="GiardiaDB:DHA2_152715"/>